<dbReference type="InterPro" id="IPR001736">
    <property type="entry name" value="PLipase_D/transphosphatidylase"/>
</dbReference>
<feature type="compositionally biased region" description="Basic and acidic residues" evidence="6">
    <location>
        <begin position="1"/>
        <end position="36"/>
    </location>
</feature>
<dbReference type="GO" id="GO:0004630">
    <property type="term" value="F:phospholipase D activity"/>
    <property type="evidence" value="ECO:0007669"/>
    <property type="project" value="UniProtKB-UniRule"/>
</dbReference>
<feature type="compositionally biased region" description="Basic and acidic residues" evidence="6">
    <location>
        <begin position="548"/>
        <end position="558"/>
    </location>
</feature>
<feature type="region of interest" description="Disordered" evidence="6">
    <location>
        <begin position="515"/>
        <end position="565"/>
    </location>
</feature>
<keyword evidence="9" id="KW-1185">Reference proteome</keyword>
<keyword evidence="3 5" id="KW-0442">Lipid degradation</keyword>
<feature type="compositionally biased region" description="Low complexity" evidence="6">
    <location>
        <begin position="766"/>
        <end position="775"/>
    </location>
</feature>
<gene>
    <name evidence="8" type="ORF">P280DRAFT_546713</name>
</gene>
<keyword evidence="4" id="KW-0443">Lipid metabolism</keyword>
<organism evidence="8 9">
    <name type="scientific">Massarina eburnea CBS 473.64</name>
    <dbReference type="NCBI Taxonomy" id="1395130"/>
    <lineage>
        <taxon>Eukaryota</taxon>
        <taxon>Fungi</taxon>
        <taxon>Dikarya</taxon>
        <taxon>Ascomycota</taxon>
        <taxon>Pezizomycotina</taxon>
        <taxon>Dothideomycetes</taxon>
        <taxon>Pleosporomycetidae</taxon>
        <taxon>Pleosporales</taxon>
        <taxon>Massarineae</taxon>
        <taxon>Massarinaceae</taxon>
        <taxon>Massarina</taxon>
    </lineage>
</organism>
<evidence type="ECO:0000313" key="8">
    <source>
        <dbReference type="EMBL" id="KAF2643821.1"/>
    </source>
</evidence>
<feature type="region of interest" description="Disordered" evidence="6">
    <location>
        <begin position="722"/>
        <end position="791"/>
    </location>
</feature>
<evidence type="ECO:0000256" key="3">
    <source>
        <dbReference type="ARBA" id="ARBA00022963"/>
    </source>
</evidence>
<dbReference type="InterPro" id="IPR025202">
    <property type="entry name" value="PLD-like_dom"/>
</dbReference>
<dbReference type="EC" id="3.1.4.4" evidence="5"/>
<feature type="region of interest" description="Disordered" evidence="6">
    <location>
        <begin position="1"/>
        <end position="62"/>
    </location>
</feature>
<sequence length="1076" mass="121704">MSHNRRDDDLAYGDDNRQQREEGEEGERGLIGDVGKRFFGGGKQEASQQQASQQGGGGFFDSIHKVVHDIGSDLKEKISGKEESHEQKPAHQGYGEQAVQPPQPGQEVHSDHRFSSFAPERQGNDIKWYVDGCGYMYAVSLALEHARESIWILDWWLSPELYLRRPPAKNQDYRVDRMLQAAAQRGVKVNIIVYKEVTQALTRKLLTPHLPNYIHSLLPRSLDPITRVLTRLGLDVIFKSLEEVERTDPLIAPPITVSSSHTKHHLEDLHPNIAVFRHPDHLPDTAALGGELIESLQNMSFSPAKISQLPGDSLKAIYGAHDDTVLYWAHHEKLCLVDGEIAFMGGLDLCYGRWDTNQHSIADAHPGDLDRIIFPGQDYNNARILDFQDVANWENNKLDRAQNSRMGWSDVSLCLTGPAVQDLRTHFSQRWNFIFDVKYSYKDAHDRYTRLPEIGSGAQYAPGSQRGLDNEEEGERGFGADEHDGQGGSGERGLLGSSGGFRQTLISRLGESYKQYSHHGEGQQGQQQQHEQPHEQQQQHQRYQQPSHAEHNAQRGQKDCQLTRSSAKWSHNIKTEHSIQNAYSEIIKNSKNFVYIENQFFITATGDEQKPVKNQVGAAIVERIIRAARNGERWKMMVVMPSVPAFAGDLQSDDALGTRAIMEFQYQSINRGGHSIYEEVAKAGFNPVDYIRFYNLRNYDRINASGAMRAAERDAGVSYDQAREGYDASNEATRGGDFEGSRGEYQAYRPPPTAEYGVYEMDASSGGNYNQDQGQYGQGRHEKPDDDKRDDYQKYQNAASNMGSHSGGSGRWDTVSECYMLGGEDIRNVPWEGGNMAEIDAFISEELYVHSKLLIADDEVVICGSANMNDRSQCGDHDSEIAIVIRDTETVDSFMDGRQHRAAKFASSLRRQIFRKHLGLLPTQDCEKPNNNFKPIGVPNEYDWNSSEDQQVADPLSEDFQNLWNWRSKTNTESFEKVFHPVPSDQVRNWKQYKEYYSRFFAQEEGDKEDKAPSKYKWGHVVAENFPQGEEGIREVKEVLSGIKGTVVDMSLQFLIEEDMAKEGLGLNVVTEDIYT</sequence>
<dbReference type="PROSITE" id="PS50035">
    <property type="entry name" value="PLD"/>
    <property type="match status" value="2"/>
</dbReference>
<evidence type="ECO:0000313" key="9">
    <source>
        <dbReference type="Proteomes" id="UP000799753"/>
    </source>
</evidence>
<evidence type="ECO:0000256" key="2">
    <source>
        <dbReference type="ARBA" id="ARBA00022801"/>
    </source>
</evidence>
<dbReference type="CDD" id="cd09141">
    <property type="entry name" value="PLDc_vPLD1_2_yPLD_like_2"/>
    <property type="match status" value="1"/>
</dbReference>
<comment type="similarity">
    <text evidence="5">Belongs to the phospholipase D family.</text>
</comment>
<name>A0A6A6SAB1_9PLEO</name>
<evidence type="ECO:0000256" key="4">
    <source>
        <dbReference type="ARBA" id="ARBA00023098"/>
    </source>
</evidence>
<dbReference type="GO" id="GO:0035556">
    <property type="term" value="P:intracellular signal transduction"/>
    <property type="evidence" value="ECO:0007669"/>
    <property type="project" value="InterPro"/>
</dbReference>
<evidence type="ECO:0000256" key="6">
    <source>
        <dbReference type="SAM" id="MobiDB-lite"/>
    </source>
</evidence>
<reference evidence="8" key="1">
    <citation type="journal article" date="2020" name="Stud. Mycol.">
        <title>101 Dothideomycetes genomes: a test case for predicting lifestyles and emergence of pathogens.</title>
        <authorList>
            <person name="Haridas S."/>
            <person name="Albert R."/>
            <person name="Binder M."/>
            <person name="Bloem J."/>
            <person name="Labutti K."/>
            <person name="Salamov A."/>
            <person name="Andreopoulos B."/>
            <person name="Baker S."/>
            <person name="Barry K."/>
            <person name="Bills G."/>
            <person name="Bluhm B."/>
            <person name="Cannon C."/>
            <person name="Castanera R."/>
            <person name="Culley D."/>
            <person name="Daum C."/>
            <person name="Ezra D."/>
            <person name="Gonzalez J."/>
            <person name="Henrissat B."/>
            <person name="Kuo A."/>
            <person name="Liang C."/>
            <person name="Lipzen A."/>
            <person name="Lutzoni F."/>
            <person name="Magnuson J."/>
            <person name="Mondo S."/>
            <person name="Nolan M."/>
            <person name="Ohm R."/>
            <person name="Pangilinan J."/>
            <person name="Park H.-J."/>
            <person name="Ramirez L."/>
            <person name="Alfaro M."/>
            <person name="Sun H."/>
            <person name="Tritt A."/>
            <person name="Yoshinaga Y."/>
            <person name="Zwiers L.-H."/>
            <person name="Turgeon B."/>
            <person name="Goodwin S."/>
            <person name="Spatafora J."/>
            <person name="Crous P."/>
            <person name="Grigoriev I."/>
        </authorList>
    </citation>
    <scope>NUCLEOTIDE SEQUENCE</scope>
    <source>
        <strain evidence="8">CBS 473.64</strain>
    </source>
</reference>
<dbReference type="InterPro" id="IPR016555">
    <property type="entry name" value="PLipase_D_euk"/>
</dbReference>
<dbReference type="GO" id="GO:0009395">
    <property type="term" value="P:phospholipid catabolic process"/>
    <property type="evidence" value="ECO:0007669"/>
    <property type="project" value="TreeGrafter"/>
</dbReference>
<evidence type="ECO:0000259" key="7">
    <source>
        <dbReference type="PROSITE" id="PS50035"/>
    </source>
</evidence>
<dbReference type="PIRSF" id="PIRSF009376">
    <property type="entry name" value="Phospholipase_D_euk"/>
    <property type="match status" value="1"/>
</dbReference>
<feature type="compositionally biased region" description="Low complexity" evidence="6">
    <location>
        <begin position="524"/>
        <end position="547"/>
    </location>
</feature>
<dbReference type="OrthoDB" id="14911at2759"/>
<evidence type="ECO:0000256" key="1">
    <source>
        <dbReference type="ARBA" id="ARBA00022737"/>
    </source>
</evidence>
<accession>A0A6A6SAB1</accession>
<feature type="compositionally biased region" description="Basic and acidic residues" evidence="6">
    <location>
        <begin position="77"/>
        <end position="89"/>
    </location>
</feature>
<proteinExistence type="inferred from homology"/>
<keyword evidence="1" id="KW-0677">Repeat</keyword>
<protein>
    <recommendedName>
        <fullName evidence="5">Phospholipase</fullName>
        <ecNumber evidence="5">3.1.4.4</ecNumber>
    </recommendedName>
</protein>
<feature type="compositionally biased region" description="Basic and acidic residues" evidence="6">
    <location>
        <begin position="475"/>
        <end position="485"/>
    </location>
</feature>
<dbReference type="PANTHER" id="PTHR18896:SF186">
    <property type="entry name" value="PHOSPHOLIPASE D"/>
    <property type="match status" value="1"/>
</dbReference>
<dbReference type="PANTHER" id="PTHR18896">
    <property type="entry name" value="PHOSPHOLIPASE D"/>
    <property type="match status" value="1"/>
</dbReference>
<dbReference type="EMBL" id="MU006779">
    <property type="protein sequence ID" value="KAF2643821.1"/>
    <property type="molecule type" value="Genomic_DNA"/>
</dbReference>
<evidence type="ECO:0000256" key="5">
    <source>
        <dbReference type="PIRNR" id="PIRNR009376"/>
    </source>
</evidence>
<feature type="region of interest" description="Disordered" evidence="6">
    <location>
        <begin position="454"/>
        <end position="498"/>
    </location>
</feature>
<dbReference type="SUPFAM" id="SSF56024">
    <property type="entry name" value="Phospholipase D/nuclease"/>
    <property type="match status" value="2"/>
</dbReference>
<feature type="compositionally biased region" description="Basic and acidic residues" evidence="6">
    <location>
        <begin position="779"/>
        <end position="791"/>
    </location>
</feature>
<dbReference type="Pfam" id="PF00614">
    <property type="entry name" value="PLDc"/>
    <property type="match status" value="1"/>
</dbReference>
<dbReference type="SMART" id="SM00155">
    <property type="entry name" value="PLDc"/>
    <property type="match status" value="2"/>
</dbReference>
<dbReference type="Gene3D" id="3.30.870.10">
    <property type="entry name" value="Endonuclease Chain A"/>
    <property type="match status" value="3"/>
</dbReference>
<feature type="compositionally biased region" description="Gly residues" evidence="6">
    <location>
        <begin position="486"/>
        <end position="498"/>
    </location>
</feature>
<dbReference type="Pfam" id="PF13091">
    <property type="entry name" value="PLDc_2"/>
    <property type="match status" value="1"/>
</dbReference>
<comment type="catalytic activity">
    <reaction evidence="5">
        <text>a 1,2-diacyl-sn-glycero-3-phosphocholine + H2O = a 1,2-diacyl-sn-glycero-3-phosphate + choline + H(+)</text>
        <dbReference type="Rhea" id="RHEA:14445"/>
        <dbReference type="ChEBI" id="CHEBI:15354"/>
        <dbReference type="ChEBI" id="CHEBI:15377"/>
        <dbReference type="ChEBI" id="CHEBI:15378"/>
        <dbReference type="ChEBI" id="CHEBI:57643"/>
        <dbReference type="ChEBI" id="CHEBI:58608"/>
        <dbReference type="EC" id="3.1.4.4"/>
    </reaction>
</comment>
<feature type="domain" description="PLD phosphodiesterase" evidence="7">
    <location>
        <begin position="326"/>
        <end position="353"/>
    </location>
</feature>
<feature type="region of interest" description="Disordered" evidence="6">
    <location>
        <begin position="77"/>
        <end position="118"/>
    </location>
</feature>
<keyword evidence="2 5" id="KW-0378">Hydrolase</keyword>
<dbReference type="AlphaFoldDB" id="A0A6A6SAB1"/>
<dbReference type="GO" id="GO:0006654">
    <property type="term" value="P:phosphatidic acid biosynthetic process"/>
    <property type="evidence" value="ECO:0007669"/>
    <property type="project" value="InterPro"/>
</dbReference>
<feature type="domain" description="PLD phosphodiesterase" evidence="7">
    <location>
        <begin position="845"/>
        <end position="872"/>
    </location>
</feature>
<feature type="compositionally biased region" description="Low complexity" evidence="6">
    <location>
        <begin position="44"/>
        <end position="53"/>
    </location>
</feature>
<dbReference type="Proteomes" id="UP000799753">
    <property type="component" value="Unassembled WGS sequence"/>
</dbReference>
<dbReference type="InterPro" id="IPR015679">
    <property type="entry name" value="PLipase_D_fam"/>
</dbReference>